<protein>
    <submittedName>
        <fullName evidence="1">Uncharacterized protein</fullName>
    </submittedName>
</protein>
<name>A0A653B4G3_ECTOL</name>
<dbReference type="AlphaFoldDB" id="A0A653B4G3"/>
<accession>A0A653B4G3</accession>
<evidence type="ECO:0000313" key="1">
    <source>
        <dbReference type="EMBL" id="VDN63552.1"/>
    </source>
</evidence>
<reference evidence="1" key="1">
    <citation type="submission" date="2018-11" db="EMBL/GenBank/DDBJ databases">
        <authorList>
            <consortium name="Genoscope - CEA"/>
            <person name="William W."/>
        </authorList>
    </citation>
    <scope>NUCLEOTIDE SEQUENCE [LARGE SCALE GENOMIC DNA]</scope>
    <source>
        <strain evidence="1">T9AD</strain>
    </source>
</reference>
<dbReference type="EMBL" id="LR130779">
    <property type="protein sequence ID" value="VDN63552.1"/>
    <property type="molecule type" value="Genomic_DNA"/>
</dbReference>
<organism evidence="1">
    <name type="scientific">Ectopseudomonas oleovorans</name>
    <name type="common">Pseudomonas oleovorans</name>
    <dbReference type="NCBI Taxonomy" id="301"/>
    <lineage>
        <taxon>Bacteria</taxon>
        <taxon>Pseudomonadati</taxon>
        <taxon>Pseudomonadota</taxon>
        <taxon>Gammaproteobacteria</taxon>
        <taxon>Pseudomonadales</taxon>
        <taxon>Pseudomonadaceae</taxon>
        <taxon>Ectopseudomonas</taxon>
    </lineage>
</organism>
<proteinExistence type="predicted"/>
<sequence>MPRRKAAAALAYGFQGIKRRFLIANGF</sequence>
<gene>
    <name evidence="1" type="ORF">POT9AD_2577</name>
</gene>